<reference evidence="1 2" key="1">
    <citation type="journal article" date="2021" name="Elife">
        <title>Chloroplast acquisition without the gene transfer in kleptoplastic sea slugs, Plakobranchus ocellatus.</title>
        <authorList>
            <person name="Maeda T."/>
            <person name="Takahashi S."/>
            <person name="Yoshida T."/>
            <person name="Shimamura S."/>
            <person name="Takaki Y."/>
            <person name="Nagai Y."/>
            <person name="Toyoda A."/>
            <person name="Suzuki Y."/>
            <person name="Arimoto A."/>
            <person name="Ishii H."/>
            <person name="Satoh N."/>
            <person name="Nishiyama T."/>
            <person name="Hasebe M."/>
            <person name="Maruyama T."/>
            <person name="Minagawa J."/>
            <person name="Obokata J."/>
            <person name="Shigenobu S."/>
        </authorList>
    </citation>
    <scope>NUCLEOTIDE SEQUENCE [LARGE SCALE GENOMIC DNA]</scope>
</reference>
<dbReference type="AlphaFoldDB" id="A0AAV4A5J7"/>
<dbReference type="EMBL" id="BLXT01003776">
    <property type="protein sequence ID" value="GFO06506.1"/>
    <property type="molecule type" value="Genomic_DNA"/>
</dbReference>
<protein>
    <submittedName>
        <fullName evidence="1">Uncharacterized protein</fullName>
    </submittedName>
</protein>
<organism evidence="1 2">
    <name type="scientific">Plakobranchus ocellatus</name>
    <dbReference type="NCBI Taxonomy" id="259542"/>
    <lineage>
        <taxon>Eukaryota</taxon>
        <taxon>Metazoa</taxon>
        <taxon>Spiralia</taxon>
        <taxon>Lophotrochozoa</taxon>
        <taxon>Mollusca</taxon>
        <taxon>Gastropoda</taxon>
        <taxon>Heterobranchia</taxon>
        <taxon>Euthyneura</taxon>
        <taxon>Panpulmonata</taxon>
        <taxon>Sacoglossa</taxon>
        <taxon>Placobranchoidea</taxon>
        <taxon>Plakobranchidae</taxon>
        <taxon>Plakobranchus</taxon>
    </lineage>
</organism>
<evidence type="ECO:0000313" key="1">
    <source>
        <dbReference type="EMBL" id="GFO06506.1"/>
    </source>
</evidence>
<sequence>MTQLQVEQKEFYTNELSHIQQWQAKDLLVKFSGKLSDLPGKSKDIEQHLRLTDHTPSIVKRHPFGFQHIMGGTFGTRKRSTRDNAESKFHDQTFQNNCGKYVRSFFRSRSFRRRDQAR</sequence>
<proteinExistence type="predicted"/>
<keyword evidence="2" id="KW-1185">Reference proteome</keyword>
<gene>
    <name evidence="1" type="ORF">PoB_003301100</name>
</gene>
<dbReference type="Proteomes" id="UP000735302">
    <property type="component" value="Unassembled WGS sequence"/>
</dbReference>
<comment type="caution">
    <text evidence="1">The sequence shown here is derived from an EMBL/GenBank/DDBJ whole genome shotgun (WGS) entry which is preliminary data.</text>
</comment>
<name>A0AAV4A5J7_9GAST</name>
<accession>A0AAV4A5J7</accession>
<evidence type="ECO:0000313" key="2">
    <source>
        <dbReference type="Proteomes" id="UP000735302"/>
    </source>
</evidence>